<accession>A0A0K2SYE7</accession>
<sequence>MSLIGSVLSIENLPGMKENSNNMASFNHTPIISTDCERAFSVFKDFLTNKRYKETDVHLRDQMMIE</sequence>
<name>A0A0K2SYE7_LEPSM</name>
<dbReference type="AlphaFoldDB" id="A0A0K2SYE7"/>
<evidence type="ECO:0000313" key="1">
    <source>
        <dbReference type="EMBL" id="CDW18778.1"/>
    </source>
</evidence>
<protein>
    <submittedName>
        <fullName evidence="1">Putative LOC100573760 [Acyrthosiphon pisum]</fullName>
    </submittedName>
</protein>
<reference evidence="1" key="1">
    <citation type="submission" date="2014-05" db="EMBL/GenBank/DDBJ databases">
        <authorList>
            <person name="Chronopoulou M."/>
        </authorList>
    </citation>
    <scope>NUCLEOTIDE SEQUENCE</scope>
    <source>
        <tissue evidence="1">Whole organism</tissue>
    </source>
</reference>
<dbReference type="EMBL" id="HACA01001417">
    <property type="protein sequence ID" value="CDW18778.1"/>
    <property type="molecule type" value="Transcribed_RNA"/>
</dbReference>
<proteinExistence type="predicted"/>
<organism evidence="1">
    <name type="scientific">Lepeophtheirus salmonis</name>
    <name type="common">Salmon louse</name>
    <name type="synonym">Caligus salmonis</name>
    <dbReference type="NCBI Taxonomy" id="72036"/>
    <lineage>
        <taxon>Eukaryota</taxon>
        <taxon>Metazoa</taxon>
        <taxon>Ecdysozoa</taxon>
        <taxon>Arthropoda</taxon>
        <taxon>Crustacea</taxon>
        <taxon>Multicrustacea</taxon>
        <taxon>Hexanauplia</taxon>
        <taxon>Copepoda</taxon>
        <taxon>Siphonostomatoida</taxon>
        <taxon>Caligidae</taxon>
        <taxon>Lepeophtheirus</taxon>
    </lineage>
</organism>